<dbReference type="EMBL" id="JAOTPV010000005">
    <property type="protein sequence ID" value="KAJ4482399.1"/>
    <property type="molecule type" value="Genomic_DNA"/>
</dbReference>
<keyword evidence="2 6" id="KW-0812">Transmembrane</keyword>
<keyword evidence="3 6" id="KW-1133">Transmembrane helix</keyword>
<evidence type="ECO:0000256" key="6">
    <source>
        <dbReference type="SAM" id="Phobius"/>
    </source>
</evidence>
<evidence type="ECO:0008006" key="9">
    <source>
        <dbReference type="Google" id="ProtNLM"/>
    </source>
</evidence>
<evidence type="ECO:0000256" key="5">
    <source>
        <dbReference type="SAM" id="MobiDB-lite"/>
    </source>
</evidence>
<feature type="transmembrane region" description="Helical" evidence="6">
    <location>
        <begin position="196"/>
        <end position="219"/>
    </location>
</feature>
<feature type="transmembrane region" description="Helical" evidence="6">
    <location>
        <begin position="320"/>
        <end position="340"/>
    </location>
</feature>
<keyword evidence="4 6" id="KW-0472">Membrane</keyword>
<evidence type="ECO:0000256" key="3">
    <source>
        <dbReference type="ARBA" id="ARBA00022989"/>
    </source>
</evidence>
<keyword evidence="8" id="KW-1185">Reference proteome</keyword>
<dbReference type="Pfam" id="PF00335">
    <property type="entry name" value="Tetraspanin"/>
    <property type="match status" value="1"/>
</dbReference>
<dbReference type="InterPro" id="IPR018499">
    <property type="entry name" value="Tetraspanin/Peripherin"/>
</dbReference>
<feature type="region of interest" description="Disordered" evidence="5">
    <location>
        <begin position="1"/>
        <end position="55"/>
    </location>
</feature>
<accession>A0A9W9AGP7</accession>
<feature type="transmembrane region" description="Helical" evidence="6">
    <location>
        <begin position="154"/>
        <end position="176"/>
    </location>
</feature>
<feature type="compositionally biased region" description="Low complexity" evidence="5">
    <location>
        <begin position="39"/>
        <end position="55"/>
    </location>
</feature>
<feature type="compositionally biased region" description="Basic and acidic residues" evidence="5">
    <location>
        <begin position="16"/>
        <end position="25"/>
    </location>
</feature>
<dbReference type="OrthoDB" id="2156690at2759"/>
<evidence type="ECO:0000313" key="8">
    <source>
        <dbReference type="Proteomes" id="UP001150266"/>
    </source>
</evidence>
<evidence type="ECO:0000313" key="7">
    <source>
        <dbReference type="EMBL" id="KAJ4482399.1"/>
    </source>
</evidence>
<feature type="transmembrane region" description="Helical" evidence="6">
    <location>
        <begin position="225"/>
        <end position="247"/>
    </location>
</feature>
<evidence type="ECO:0000256" key="2">
    <source>
        <dbReference type="ARBA" id="ARBA00022692"/>
    </source>
</evidence>
<organism evidence="7 8">
    <name type="scientific">Lentinula aciculospora</name>
    <dbReference type="NCBI Taxonomy" id="153920"/>
    <lineage>
        <taxon>Eukaryota</taxon>
        <taxon>Fungi</taxon>
        <taxon>Dikarya</taxon>
        <taxon>Basidiomycota</taxon>
        <taxon>Agaricomycotina</taxon>
        <taxon>Agaricomycetes</taxon>
        <taxon>Agaricomycetidae</taxon>
        <taxon>Agaricales</taxon>
        <taxon>Marasmiineae</taxon>
        <taxon>Omphalotaceae</taxon>
        <taxon>Lentinula</taxon>
    </lineage>
</organism>
<dbReference type="Proteomes" id="UP001150266">
    <property type="component" value="Unassembled WGS sequence"/>
</dbReference>
<dbReference type="AlphaFoldDB" id="A0A9W9AGP7"/>
<feature type="region of interest" description="Disordered" evidence="5">
    <location>
        <begin position="413"/>
        <end position="432"/>
    </location>
</feature>
<comment type="caution">
    <text evidence="7">The sequence shown here is derived from an EMBL/GenBank/DDBJ whole genome shotgun (WGS) entry which is preliminary data.</text>
</comment>
<reference evidence="7" key="1">
    <citation type="submission" date="2022-08" db="EMBL/GenBank/DDBJ databases">
        <title>A Global Phylogenomic Analysis of the Shiitake Genus Lentinula.</title>
        <authorList>
            <consortium name="DOE Joint Genome Institute"/>
            <person name="Sierra-Patev S."/>
            <person name="Min B."/>
            <person name="Naranjo-Ortiz M."/>
            <person name="Looney B."/>
            <person name="Konkel Z."/>
            <person name="Slot J.C."/>
            <person name="Sakamoto Y."/>
            <person name="Steenwyk J.L."/>
            <person name="Rokas A."/>
            <person name="Carro J."/>
            <person name="Camarero S."/>
            <person name="Ferreira P."/>
            <person name="Molpeceres G."/>
            <person name="Ruiz-Duenas F.J."/>
            <person name="Serrano A."/>
            <person name="Henrissat B."/>
            <person name="Drula E."/>
            <person name="Hughes K.W."/>
            <person name="Mata J.L."/>
            <person name="Ishikawa N.K."/>
            <person name="Vargas-Isla R."/>
            <person name="Ushijima S."/>
            <person name="Smith C.A."/>
            <person name="Ahrendt S."/>
            <person name="Andreopoulos W."/>
            <person name="He G."/>
            <person name="Labutti K."/>
            <person name="Lipzen A."/>
            <person name="Ng V."/>
            <person name="Riley R."/>
            <person name="Sandor L."/>
            <person name="Barry K."/>
            <person name="Martinez A.T."/>
            <person name="Xiao Y."/>
            <person name="Gibbons J.G."/>
            <person name="Terashima K."/>
            <person name="Grigoriev I.V."/>
            <person name="Hibbett D.S."/>
        </authorList>
    </citation>
    <scope>NUCLEOTIDE SEQUENCE</scope>
    <source>
        <strain evidence="7">JLM2183</strain>
    </source>
</reference>
<comment type="subcellular location">
    <subcellularLocation>
        <location evidence="1">Membrane</location>
        <topology evidence="1">Multi-pass membrane protein</topology>
    </subcellularLocation>
</comment>
<evidence type="ECO:0000256" key="4">
    <source>
        <dbReference type="ARBA" id="ARBA00023136"/>
    </source>
</evidence>
<evidence type="ECO:0000256" key="1">
    <source>
        <dbReference type="ARBA" id="ARBA00004141"/>
    </source>
</evidence>
<name>A0A9W9AGP7_9AGAR</name>
<proteinExistence type="predicted"/>
<dbReference type="GO" id="GO:0016020">
    <property type="term" value="C:membrane"/>
    <property type="evidence" value="ECO:0007669"/>
    <property type="project" value="UniProtKB-SubCell"/>
</dbReference>
<protein>
    <recommendedName>
        <fullName evidence="9">Tetraspanin Tsp2 family</fullName>
    </recommendedName>
</protein>
<sequence>MNIKSRASKHPSSAKTHVDPGRLSDDFQPPSAPFTQTHSISPSSSGSAMPSPSGSSTNISLTVNYVPLKFSGALLESSRPRQRKSKNAMSGVGAMGIPRGGGIDAFRSGEARMPAENDDDYDGVNVSSAWRFGDERSKRRATKNTELRWNTFKIILFLSNTIFSVYTLITLIFCLLTWFDVFQHADVIRVGNRTELIFSTLAAIFGLFTAMVGWAGILLNNRGFLAVYTFFLWLTFAFLVIPGYITYKKRTFNLEGKLNSEWSRALGAEGRLRIQNRLQCCGWFSPFVEATISQTCYARSVLPGCKLAYMNLQRRILERWYTITFGLVPLQLSAIVAGLLCSNHVTYRFGKGMIPKRYQLDPSVMKVIVNSYASQLAEQYGTDVASDMIVKSGMQTFGSGLVTHDNSASYLLSSHLTPPSREGQSAISALTR</sequence>
<gene>
    <name evidence="7" type="ORF">J3R30DRAFT_2167183</name>
</gene>